<dbReference type="AlphaFoldDB" id="A0A6L6IFJ6"/>
<accession>A0A6L6IFJ6</accession>
<dbReference type="RefSeq" id="WP_155107076.1">
    <property type="nucleotide sequence ID" value="NZ_WMJZ01000003.1"/>
</dbReference>
<organism evidence="1 2">
    <name type="scientific">Intestinirhabdus alba</name>
    <dbReference type="NCBI Taxonomy" id="2899544"/>
    <lineage>
        <taxon>Bacteria</taxon>
        <taxon>Pseudomonadati</taxon>
        <taxon>Pseudomonadota</taxon>
        <taxon>Gammaproteobacteria</taxon>
        <taxon>Enterobacterales</taxon>
        <taxon>Enterobacteriaceae</taxon>
        <taxon>Intestinirhabdus</taxon>
    </lineage>
</organism>
<evidence type="ECO:0000313" key="1">
    <source>
        <dbReference type="EMBL" id="MTH45409.1"/>
    </source>
</evidence>
<dbReference type="OrthoDB" id="6636899at2"/>
<reference evidence="1 2" key="1">
    <citation type="submission" date="2019-11" db="EMBL/GenBank/DDBJ databases">
        <title>Escherichia alba sp. nov. isolated from the gut of plastic-eating superworms Zophobas atratus.</title>
        <authorList>
            <person name="Yang Y."/>
        </authorList>
    </citation>
    <scope>NUCLEOTIDE SEQUENCE [LARGE SCALE GENOMIC DNA]</scope>
    <source>
        <strain evidence="2">BIT-B35</strain>
    </source>
</reference>
<dbReference type="Proteomes" id="UP000477739">
    <property type="component" value="Unassembled WGS sequence"/>
</dbReference>
<keyword evidence="2" id="KW-1185">Reference proteome</keyword>
<evidence type="ECO:0000313" key="2">
    <source>
        <dbReference type="Proteomes" id="UP000477739"/>
    </source>
</evidence>
<protein>
    <submittedName>
        <fullName evidence="1">Uncharacterized protein</fullName>
    </submittedName>
</protein>
<sequence length="136" mass="15253">MSDFEIFSNLEKMKSVGKLLYGDNWQSPLSRDLGVSDRTIRNYVSGETRVPKKISERLLSILSQKIDVINAATAIVVTDRIDNVNTVNLQQIYKIVDSYAYEDEQYRTAAIDAVNNAVSEGVFLSDLHDTASNFSI</sequence>
<gene>
    <name evidence="1" type="ORF">GJV78_03855</name>
</gene>
<name>A0A6L6IFJ6_9ENTR</name>
<dbReference type="EMBL" id="WMJZ01000003">
    <property type="protein sequence ID" value="MTH45409.1"/>
    <property type="molecule type" value="Genomic_DNA"/>
</dbReference>
<comment type="caution">
    <text evidence="1">The sequence shown here is derived from an EMBL/GenBank/DDBJ whole genome shotgun (WGS) entry which is preliminary data.</text>
</comment>
<proteinExistence type="predicted"/>